<gene>
    <name evidence="1" type="primary">BARX2_1</name>
    <name evidence="1" type="ORF">P7K49_021109</name>
</gene>
<protein>
    <submittedName>
        <fullName evidence="1">Homeobox protein BarH-like 2</fullName>
    </submittedName>
</protein>
<reference evidence="1 2" key="1">
    <citation type="submission" date="2023-05" db="EMBL/GenBank/DDBJ databases">
        <title>B98-5 Cell Line De Novo Hybrid Assembly: An Optical Mapping Approach.</title>
        <authorList>
            <person name="Kananen K."/>
            <person name="Auerbach J.A."/>
            <person name="Kautto E."/>
            <person name="Blachly J.S."/>
        </authorList>
    </citation>
    <scope>NUCLEOTIDE SEQUENCE [LARGE SCALE GENOMIC DNA]</scope>
    <source>
        <strain evidence="1">B95-8</strain>
        <tissue evidence="1">Cell line</tissue>
    </source>
</reference>
<accession>A0ABQ9URQ7</accession>
<comment type="caution">
    <text evidence="1">The sequence shown here is derived from an EMBL/GenBank/DDBJ whole genome shotgun (WGS) entry which is preliminary data.</text>
</comment>
<organism evidence="1 2">
    <name type="scientific">Saguinus oedipus</name>
    <name type="common">Cotton-top tamarin</name>
    <name type="synonym">Oedipomidas oedipus</name>
    <dbReference type="NCBI Taxonomy" id="9490"/>
    <lineage>
        <taxon>Eukaryota</taxon>
        <taxon>Metazoa</taxon>
        <taxon>Chordata</taxon>
        <taxon>Craniata</taxon>
        <taxon>Vertebrata</taxon>
        <taxon>Euteleostomi</taxon>
        <taxon>Mammalia</taxon>
        <taxon>Eutheria</taxon>
        <taxon>Euarchontoglires</taxon>
        <taxon>Primates</taxon>
        <taxon>Haplorrhini</taxon>
        <taxon>Platyrrhini</taxon>
        <taxon>Cebidae</taxon>
        <taxon>Callitrichinae</taxon>
        <taxon>Saguinus</taxon>
    </lineage>
</organism>
<keyword evidence="2" id="KW-1185">Reference proteome</keyword>
<proteinExistence type="predicted"/>
<dbReference type="Proteomes" id="UP001266305">
    <property type="component" value="Unassembled WGS sequence"/>
</dbReference>
<sequence length="80" mass="9440">MHCHAELRLSSPGQLKAARRRYKTFMIDEILSKETCDYFEKLSLYSVCPSLVVRPKPLHSCTDRRKYLPLLVEAMHKKFK</sequence>
<evidence type="ECO:0000313" key="1">
    <source>
        <dbReference type="EMBL" id="KAK2099761.1"/>
    </source>
</evidence>
<name>A0ABQ9URQ7_SAGOE</name>
<dbReference type="EMBL" id="JASSZA010000010">
    <property type="protein sequence ID" value="KAK2099761.1"/>
    <property type="molecule type" value="Genomic_DNA"/>
</dbReference>
<evidence type="ECO:0000313" key="2">
    <source>
        <dbReference type="Proteomes" id="UP001266305"/>
    </source>
</evidence>